<dbReference type="EMBL" id="JAVFKD010000012">
    <property type="protein sequence ID" value="KAK5992045.1"/>
    <property type="molecule type" value="Genomic_DNA"/>
</dbReference>
<evidence type="ECO:0000313" key="4">
    <source>
        <dbReference type="Proteomes" id="UP001338125"/>
    </source>
</evidence>
<keyword evidence="4" id="KW-1185">Reference proteome</keyword>
<reference evidence="3 4" key="1">
    <citation type="submission" date="2024-01" db="EMBL/GenBank/DDBJ databases">
        <title>Complete genome of Cladobotryum mycophilum ATHUM6906.</title>
        <authorList>
            <person name="Christinaki A.C."/>
            <person name="Myridakis A.I."/>
            <person name="Kouvelis V.N."/>
        </authorList>
    </citation>
    <scope>NUCLEOTIDE SEQUENCE [LARGE SCALE GENOMIC DNA]</scope>
    <source>
        <strain evidence="3 4">ATHUM6906</strain>
    </source>
</reference>
<accession>A0ABR0SJV2</accession>
<comment type="caution">
    <text evidence="3">The sequence shown here is derived from an EMBL/GenBank/DDBJ whole genome shotgun (WGS) entry which is preliminary data.</text>
</comment>
<name>A0ABR0SJV2_9HYPO</name>
<protein>
    <submittedName>
        <fullName evidence="3">Uncharacterized protein</fullName>
    </submittedName>
</protein>
<evidence type="ECO:0000256" key="2">
    <source>
        <dbReference type="SAM" id="SignalP"/>
    </source>
</evidence>
<keyword evidence="1" id="KW-0472">Membrane</keyword>
<evidence type="ECO:0000313" key="3">
    <source>
        <dbReference type="EMBL" id="KAK5992045.1"/>
    </source>
</evidence>
<feature type="chain" id="PRO_5047247475" evidence="2">
    <location>
        <begin position="21"/>
        <end position="728"/>
    </location>
</feature>
<evidence type="ECO:0000256" key="1">
    <source>
        <dbReference type="SAM" id="Phobius"/>
    </source>
</evidence>
<dbReference type="Proteomes" id="UP001338125">
    <property type="component" value="Unassembled WGS sequence"/>
</dbReference>
<keyword evidence="1" id="KW-0812">Transmembrane</keyword>
<feature type="transmembrane region" description="Helical" evidence="1">
    <location>
        <begin position="593"/>
        <end position="612"/>
    </location>
</feature>
<gene>
    <name evidence="3" type="ORF">PT974_05441</name>
</gene>
<feature type="transmembrane region" description="Helical" evidence="1">
    <location>
        <begin position="678"/>
        <end position="700"/>
    </location>
</feature>
<keyword evidence="2" id="KW-0732">Signal</keyword>
<feature type="signal peptide" evidence="2">
    <location>
        <begin position="1"/>
        <end position="20"/>
    </location>
</feature>
<sequence length="728" mass="82134">MKLTSTCCVLLAAGLCKVAANGTGTSEGLHTLTASKHSDEGGIPTIQKNFNGWVNPEDLTPMPQCISQQDQSTWLSTMTKCTSKRCTSHFGVICTHHQWLTQLSCLGTEFSEDAIRDYVPYCGRSVLAKAQLYYWIRKATGRTWLVDVGDANRLQTLSPASLTRGYAAISATYNAPTCLTDSLSAPSMEPFQHVMGSCSFTSTTERTGNTARPWEYSESRRSMTALGFETVGYNLTGGNIRYGDYFDKECFCSVFTAHLNEEPCSELGQLDLTKERLWINATCGPTSLPDNWTDMLKTIGFAYIPIKGWHWPACVMDMPKQVTGLIDQCATDACGLDSSGYCKVERAIDRTCFCRNISYDSCPGLCHTFETRIDYVEWLHHLCGNVQDWHGLPDNWRQLASPYPLEMIPWRWTLKPSNNSNVTSITRLGPIEVTEKCASNEKKLRSFALVNMATFLAAFISQRKTIVHRIVRNSPWHWWWFSRGIVIATLELLANCFNVFLVRETLGYEDVPVVQLMLLWCSMPRLGWLTIWPISAQPFGAISLSAFASSLFAEVIHQGLSSYYMLLTISYGLEHNFYFRNLESAERGQSATIMYFGALMWFIVIAAAFALLMRAVQRINRMTGPDGDGLSRWQAIHYWIEQSRALGETSSTDGERGNYTVYGTLFVESRDNRLSRELLAKLYTVTAVGMLLLWVAHWLFWGGFIGLSSEEYVFIPHTWSMIYEANRT</sequence>
<organism evidence="3 4">
    <name type="scientific">Cladobotryum mycophilum</name>
    <dbReference type="NCBI Taxonomy" id="491253"/>
    <lineage>
        <taxon>Eukaryota</taxon>
        <taxon>Fungi</taxon>
        <taxon>Dikarya</taxon>
        <taxon>Ascomycota</taxon>
        <taxon>Pezizomycotina</taxon>
        <taxon>Sordariomycetes</taxon>
        <taxon>Hypocreomycetidae</taxon>
        <taxon>Hypocreales</taxon>
        <taxon>Hypocreaceae</taxon>
        <taxon>Cladobotryum</taxon>
    </lineage>
</organism>
<proteinExistence type="predicted"/>
<keyword evidence="1" id="KW-1133">Transmembrane helix</keyword>